<evidence type="ECO:0000256" key="1">
    <source>
        <dbReference type="SAM" id="MobiDB-lite"/>
    </source>
</evidence>
<accession>A0ABV8WTV8</accession>
<dbReference type="InterPro" id="IPR011055">
    <property type="entry name" value="Dup_hybrid_motif"/>
</dbReference>
<dbReference type="PANTHER" id="PTHR21666">
    <property type="entry name" value="PEPTIDASE-RELATED"/>
    <property type="match status" value="1"/>
</dbReference>
<dbReference type="SUPFAM" id="SSF51261">
    <property type="entry name" value="Duplicated hybrid motif"/>
    <property type="match status" value="1"/>
</dbReference>
<keyword evidence="2" id="KW-0812">Transmembrane</keyword>
<feature type="compositionally biased region" description="Acidic residues" evidence="1">
    <location>
        <begin position="236"/>
        <end position="279"/>
    </location>
</feature>
<dbReference type="EMBL" id="JBHSDT010000004">
    <property type="protein sequence ID" value="MFC4402880.1"/>
    <property type="molecule type" value="Genomic_DNA"/>
</dbReference>
<reference evidence="5" key="1">
    <citation type="journal article" date="2019" name="Int. J. Syst. Evol. Microbiol.">
        <title>The Global Catalogue of Microorganisms (GCM) 10K type strain sequencing project: providing services to taxonomists for standard genome sequencing and annotation.</title>
        <authorList>
            <consortium name="The Broad Institute Genomics Platform"/>
            <consortium name="The Broad Institute Genome Sequencing Center for Infectious Disease"/>
            <person name="Wu L."/>
            <person name="Ma J."/>
        </authorList>
    </citation>
    <scope>NUCLEOTIDE SEQUENCE [LARGE SCALE GENOMIC DNA]</scope>
    <source>
        <strain evidence="5">CCUG 37865</strain>
    </source>
</reference>
<feature type="compositionally biased region" description="Low complexity" evidence="1">
    <location>
        <begin position="280"/>
        <end position="290"/>
    </location>
</feature>
<sequence>MEENKNVSKKDWKRIFKKKWFFPALYLTVAALLISGVLWYQNAANQVPDLAQDMKNQLEENQSGPDANDHEDAEPVMQQQEVLELPVAEDLQVEIVTKFYDYAADEATQEQGLILHQNRYQQSDGIAISTEDQQVFDVMAAFTGTVTEVKNDPLLGNVIKMEHEHGVTTYYASLGEVLVEQGAELKQGQTIGTAGQNSLGQENGVHVHFEVRKDGVPVNPESFINKPINEIIAPEASEESNEEDAPADEREEDTTDDSETEEESDNEREEEDDAAEEENSPSSSSSMENA</sequence>
<dbReference type="Gene3D" id="2.70.70.10">
    <property type="entry name" value="Glucose Permease (Domain IIA)"/>
    <property type="match status" value="1"/>
</dbReference>
<evidence type="ECO:0000256" key="2">
    <source>
        <dbReference type="SAM" id="Phobius"/>
    </source>
</evidence>
<proteinExistence type="predicted"/>
<keyword evidence="2" id="KW-1133">Transmembrane helix</keyword>
<dbReference type="InterPro" id="IPR050570">
    <property type="entry name" value="Cell_wall_metabolism_enzyme"/>
</dbReference>
<evidence type="ECO:0000313" key="4">
    <source>
        <dbReference type="EMBL" id="MFC4402880.1"/>
    </source>
</evidence>
<keyword evidence="2" id="KW-0472">Membrane</keyword>
<dbReference type="Proteomes" id="UP001595882">
    <property type="component" value="Unassembled WGS sequence"/>
</dbReference>
<dbReference type="RefSeq" id="WP_390250887.1">
    <property type="nucleotide sequence ID" value="NZ_JBHSDT010000004.1"/>
</dbReference>
<organism evidence="4 5">
    <name type="scientific">Gracilibacillus xinjiangensis</name>
    <dbReference type="NCBI Taxonomy" id="1193282"/>
    <lineage>
        <taxon>Bacteria</taxon>
        <taxon>Bacillati</taxon>
        <taxon>Bacillota</taxon>
        <taxon>Bacilli</taxon>
        <taxon>Bacillales</taxon>
        <taxon>Bacillaceae</taxon>
        <taxon>Gracilibacillus</taxon>
    </lineage>
</organism>
<comment type="caution">
    <text evidence="4">The sequence shown here is derived from an EMBL/GenBank/DDBJ whole genome shotgun (WGS) entry which is preliminary data.</text>
</comment>
<dbReference type="Pfam" id="PF01551">
    <property type="entry name" value="Peptidase_M23"/>
    <property type="match status" value="1"/>
</dbReference>
<gene>
    <name evidence="4" type="ORF">ACFOY7_07310</name>
</gene>
<feature type="region of interest" description="Disordered" evidence="1">
    <location>
        <begin position="230"/>
        <end position="290"/>
    </location>
</feature>
<evidence type="ECO:0000259" key="3">
    <source>
        <dbReference type="Pfam" id="PF01551"/>
    </source>
</evidence>
<dbReference type="CDD" id="cd12797">
    <property type="entry name" value="M23_peptidase"/>
    <property type="match status" value="1"/>
</dbReference>
<dbReference type="InterPro" id="IPR016047">
    <property type="entry name" value="M23ase_b-sheet_dom"/>
</dbReference>
<evidence type="ECO:0000313" key="5">
    <source>
        <dbReference type="Proteomes" id="UP001595882"/>
    </source>
</evidence>
<keyword evidence="5" id="KW-1185">Reference proteome</keyword>
<protein>
    <submittedName>
        <fullName evidence="4">Peptidoglycan DD-metalloendopeptidase family protein</fullName>
    </submittedName>
</protein>
<feature type="domain" description="M23ase beta-sheet core" evidence="3">
    <location>
        <begin position="123"/>
        <end position="220"/>
    </location>
</feature>
<name>A0ABV8WTV8_9BACI</name>
<dbReference type="PANTHER" id="PTHR21666:SF291">
    <property type="entry name" value="STAGE II SPORULATION PROTEIN Q"/>
    <property type="match status" value="1"/>
</dbReference>
<feature type="transmembrane region" description="Helical" evidence="2">
    <location>
        <begin position="20"/>
        <end position="40"/>
    </location>
</feature>